<keyword evidence="1 5" id="KW-0328">Glycosyltransferase</keyword>
<comment type="similarity">
    <text evidence="5">Belongs to the glycosyltransferase 26 family. TagA/TarA subfamily.</text>
</comment>
<evidence type="ECO:0000313" key="7">
    <source>
        <dbReference type="Proteomes" id="UP000190409"/>
    </source>
</evidence>
<organism evidence="6 7">
    <name type="scientific">Dolosigranulum pigrum</name>
    <dbReference type="NCBI Taxonomy" id="29394"/>
    <lineage>
        <taxon>Bacteria</taxon>
        <taxon>Bacillati</taxon>
        <taxon>Bacillota</taxon>
        <taxon>Bacilli</taxon>
        <taxon>Lactobacillales</taxon>
        <taxon>Carnobacteriaceae</taxon>
        <taxon>Dolosigranulum</taxon>
    </lineage>
</organism>
<dbReference type="CDD" id="cd06533">
    <property type="entry name" value="Glyco_transf_WecG_TagA"/>
    <property type="match status" value="1"/>
</dbReference>
<dbReference type="EC" id="2.4.1.187" evidence="5"/>
<proteinExistence type="inferred from homology"/>
<keyword evidence="4 5" id="KW-0961">Cell wall biogenesis/degradation</keyword>
<comment type="function">
    <text evidence="5">Catalyzes the conversion of GlcNAc-PP-undecaprenol into ManNAc-GlcNAc-PP-undecaprenol, the first committed lipid intermediate in the de novo synthesis of teichoic acid.</text>
</comment>
<evidence type="ECO:0000313" key="6">
    <source>
        <dbReference type="EMBL" id="OOL81298.1"/>
    </source>
</evidence>
<evidence type="ECO:0000256" key="4">
    <source>
        <dbReference type="ARBA" id="ARBA00023316"/>
    </source>
</evidence>
<keyword evidence="3 5" id="KW-0777">Teichoic acid biosynthesis</keyword>
<dbReference type="AlphaFoldDB" id="A0A1S8KNI8"/>
<dbReference type="NCBIfam" id="TIGR00696">
    <property type="entry name" value="wecG_tagA_cpsF"/>
    <property type="match status" value="1"/>
</dbReference>
<accession>A0A1S8KNI8</accession>
<comment type="catalytic activity">
    <reaction evidence="5">
        <text>UDP-N-acetyl-alpha-D-mannosamine + N-acetyl-alpha-D-glucosaminyl-di-trans,octa-cis-undecaprenyl diphosphate = N-acetyl-beta-D-mannosaminyl-(1-&gt;4)-N-acetyl-alpha-D-glucosaminyl di-trans,octa-cis-undecaprenyl diphosphate + UDP + H(+)</text>
        <dbReference type="Rhea" id="RHEA:16053"/>
        <dbReference type="ChEBI" id="CHEBI:15378"/>
        <dbReference type="ChEBI" id="CHEBI:58223"/>
        <dbReference type="ChEBI" id="CHEBI:62959"/>
        <dbReference type="ChEBI" id="CHEBI:68623"/>
        <dbReference type="ChEBI" id="CHEBI:132210"/>
        <dbReference type="EC" id="2.4.1.187"/>
    </reaction>
</comment>
<gene>
    <name evidence="6" type="ORF">BWX42_05765</name>
</gene>
<evidence type="ECO:0000256" key="5">
    <source>
        <dbReference type="HAMAP-Rule" id="MF_02070"/>
    </source>
</evidence>
<evidence type="ECO:0000256" key="1">
    <source>
        <dbReference type="ARBA" id="ARBA00022676"/>
    </source>
</evidence>
<keyword evidence="2 5" id="KW-0808">Transferase</keyword>
<comment type="caution">
    <text evidence="6">The sequence shown here is derived from an EMBL/GenBank/DDBJ whole genome shotgun (WGS) entry which is preliminary data.</text>
</comment>
<dbReference type="HAMAP" id="MF_02070">
    <property type="entry name" value="TagA_TarA"/>
    <property type="match status" value="1"/>
</dbReference>
<evidence type="ECO:0000256" key="2">
    <source>
        <dbReference type="ARBA" id="ARBA00022679"/>
    </source>
</evidence>
<dbReference type="EMBL" id="MUYF01000003">
    <property type="protein sequence ID" value="OOL81298.1"/>
    <property type="molecule type" value="Genomic_DNA"/>
</dbReference>
<reference evidence="6 7" key="1">
    <citation type="submission" date="2017-01" db="EMBL/GenBank/DDBJ databases">
        <title>Complete Genome Sequence of Dolosigranulum pigrum isolated from a Patient with interstitial lung disease.</title>
        <authorList>
            <person name="Mukhopadhyay R."/>
            <person name="Joaquin J."/>
            <person name="Hogue R."/>
            <person name="Fitzgerald S."/>
            <person name="Jospin G."/>
            <person name="Eisen J.A."/>
            <person name="Chaturvedi V."/>
        </authorList>
    </citation>
    <scope>NUCLEOTIDE SEQUENCE [LARGE SCALE GENOMIC DNA]</scope>
    <source>
        <strain evidence="6 7">15S00348</strain>
    </source>
</reference>
<name>A0A1S8KNI8_9LACT</name>
<dbReference type="InterPro" id="IPR034714">
    <property type="entry name" value="TagA_TarA"/>
</dbReference>
<protein>
    <recommendedName>
        <fullName evidence="5">N-acetylglucosaminyldiphosphoundecaprenol N-acetyl-beta-D-mannosaminyltransferase</fullName>
        <ecNumber evidence="5">2.4.1.187</ecNumber>
    </recommendedName>
    <alternativeName>
        <fullName evidence="5">N-acetylmannosaminyltransferase</fullName>
    </alternativeName>
    <alternativeName>
        <fullName evidence="5">UDP-N-acetylmannosamine transferase</fullName>
    </alternativeName>
    <alternativeName>
        <fullName evidence="5">UDP-N-acetylmannosamine:N-acetylglucosaminyl pyrophosphorylundecaprenol N-acetylmannosaminyltransferase</fullName>
    </alternativeName>
</protein>
<sequence length="244" mass="27889">MSAKVDILGVKFDETTEKEMLATLYERLHTREKTFIVTANPEIVMYAQDDASYRELINQADYVVPDGIGVVYASRYQRESLPERVPGFDLMLGLLEIANRTQKRVYLLGGTEAVIEKTVAYVARNYPDLIIAGYHHGYIDPADPTYREVVKATSPDIILVAMGFPRQEQWAHQYLAEVEEGIAMGVGGSFDVLAGATKRAPDWIQRLNIEWLYRLMRQPSRWGRMLAIPKFMWKIIRSNKGRNT</sequence>
<dbReference type="Proteomes" id="UP000190409">
    <property type="component" value="Unassembled WGS sequence"/>
</dbReference>
<evidence type="ECO:0000256" key="3">
    <source>
        <dbReference type="ARBA" id="ARBA00022944"/>
    </source>
</evidence>
<dbReference type="GO" id="GO:0019350">
    <property type="term" value="P:teichoic acid biosynthetic process"/>
    <property type="evidence" value="ECO:0007669"/>
    <property type="project" value="UniProtKB-UniRule"/>
</dbReference>
<dbReference type="PANTHER" id="PTHR34136">
    <property type="match status" value="1"/>
</dbReference>
<dbReference type="Pfam" id="PF03808">
    <property type="entry name" value="Glyco_tran_WecG"/>
    <property type="match status" value="1"/>
</dbReference>
<comment type="pathway">
    <text evidence="5">Cell wall biogenesis; teichoic acid biosynthesis.</text>
</comment>
<dbReference type="GO" id="GO:0071555">
    <property type="term" value="P:cell wall organization"/>
    <property type="evidence" value="ECO:0007669"/>
    <property type="project" value="UniProtKB-KW"/>
</dbReference>
<dbReference type="InterPro" id="IPR004629">
    <property type="entry name" value="WecG_TagA_CpsF"/>
</dbReference>
<dbReference type="GO" id="GO:0047244">
    <property type="term" value="F:N-acetylglucosaminyldiphosphoundecaprenol N-acetyl-beta-D-mannosaminyltransferase activity"/>
    <property type="evidence" value="ECO:0007669"/>
    <property type="project" value="UniProtKB-UniRule"/>
</dbReference>
<dbReference type="UniPathway" id="UPA00632"/>
<dbReference type="PANTHER" id="PTHR34136:SF1">
    <property type="entry name" value="UDP-N-ACETYL-D-MANNOSAMINURONIC ACID TRANSFERASE"/>
    <property type="match status" value="1"/>
</dbReference>